<dbReference type="SUPFAM" id="SSF46785">
    <property type="entry name" value="Winged helix' DNA-binding domain"/>
    <property type="match status" value="1"/>
</dbReference>
<keyword evidence="3" id="KW-0804">Transcription</keyword>
<evidence type="ECO:0000259" key="5">
    <source>
        <dbReference type="PROSITE" id="PS50987"/>
    </source>
</evidence>
<dbReference type="AlphaFoldDB" id="A0A3S3LQJ2"/>
<dbReference type="CDD" id="cd00090">
    <property type="entry name" value="HTH_ARSR"/>
    <property type="match status" value="1"/>
</dbReference>
<proteinExistence type="predicted"/>
<gene>
    <name evidence="6" type="ORF">EOW66_00695</name>
</gene>
<feature type="region of interest" description="Disordered" evidence="4">
    <location>
        <begin position="1"/>
        <end position="27"/>
    </location>
</feature>
<dbReference type="RefSeq" id="WP_128154078.1">
    <property type="nucleotide sequence ID" value="NZ_JBHSOM010000007.1"/>
</dbReference>
<accession>A0A3S3LQJ2</accession>
<dbReference type="Pfam" id="PF01022">
    <property type="entry name" value="HTH_5"/>
    <property type="match status" value="1"/>
</dbReference>
<evidence type="ECO:0000256" key="1">
    <source>
        <dbReference type="ARBA" id="ARBA00023015"/>
    </source>
</evidence>
<name>A0A3S3LQJ2_9RHOB</name>
<keyword evidence="1" id="KW-0805">Transcription regulation</keyword>
<dbReference type="InterPro" id="IPR051011">
    <property type="entry name" value="Metal_resp_trans_reg"/>
</dbReference>
<keyword evidence="7" id="KW-1185">Reference proteome</keyword>
<dbReference type="InterPro" id="IPR036388">
    <property type="entry name" value="WH-like_DNA-bd_sf"/>
</dbReference>
<dbReference type="PANTHER" id="PTHR43132">
    <property type="entry name" value="ARSENICAL RESISTANCE OPERON REPRESSOR ARSR-RELATED"/>
    <property type="match status" value="1"/>
</dbReference>
<keyword evidence="2" id="KW-0238">DNA-binding</keyword>
<evidence type="ECO:0000256" key="3">
    <source>
        <dbReference type="ARBA" id="ARBA00023163"/>
    </source>
</evidence>
<dbReference type="GO" id="GO:0003677">
    <property type="term" value="F:DNA binding"/>
    <property type="evidence" value="ECO:0007669"/>
    <property type="project" value="UniProtKB-KW"/>
</dbReference>
<dbReference type="EMBL" id="SAVA01000001">
    <property type="protein sequence ID" value="RWR54620.1"/>
    <property type="molecule type" value="Genomic_DNA"/>
</dbReference>
<sequence length="130" mass="13926">MTAQKPTAQVGNPTETAGCADGAAPGQPDHAALAQNEIVILAETFRLLGDPSRLKILLSCMSGPISVGDIAGRLDLSVSLVSHHLRLLRGARLVRGERQAKQIFYAIADQHVRQVLEDMATHIAEEHGDE</sequence>
<comment type="caution">
    <text evidence="6">The sequence shown here is derived from an EMBL/GenBank/DDBJ whole genome shotgun (WGS) entry which is preliminary data.</text>
</comment>
<evidence type="ECO:0000256" key="2">
    <source>
        <dbReference type="ARBA" id="ARBA00023125"/>
    </source>
</evidence>
<feature type="compositionally biased region" description="Polar residues" evidence="4">
    <location>
        <begin position="1"/>
        <end position="15"/>
    </location>
</feature>
<feature type="domain" description="HTH arsR-type" evidence="5">
    <location>
        <begin position="33"/>
        <end position="127"/>
    </location>
</feature>
<dbReference type="NCBIfam" id="NF033788">
    <property type="entry name" value="HTH_metalloreg"/>
    <property type="match status" value="1"/>
</dbReference>
<dbReference type="PRINTS" id="PR00778">
    <property type="entry name" value="HTHARSR"/>
</dbReference>
<dbReference type="Proteomes" id="UP000288071">
    <property type="component" value="Unassembled WGS sequence"/>
</dbReference>
<reference evidence="7" key="2">
    <citation type="submission" date="2019-01" db="EMBL/GenBank/DDBJ databases">
        <title>Sinorhodobacter populi sp. nov. isolated from the symptomatic bark tissue of Populus euramericana canker.</title>
        <authorList>
            <person name="Li Y."/>
        </authorList>
    </citation>
    <scope>NUCLEOTIDE SEQUENCE [LARGE SCALE GENOMIC DNA]</scope>
    <source>
        <strain evidence="7">CGMCC 1.12963</strain>
    </source>
</reference>
<organism evidence="6 7">
    <name type="scientific">Paenirhodobacter huangdaonensis</name>
    <dbReference type="NCBI Taxonomy" id="2501515"/>
    <lineage>
        <taxon>Bacteria</taxon>
        <taxon>Pseudomonadati</taxon>
        <taxon>Pseudomonadota</taxon>
        <taxon>Alphaproteobacteria</taxon>
        <taxon>Rhodobacterales</taxon>
        <taxon>Rhodobacter group</taxon>
        <taxon>Paenirhodobacter</taxon>
    </lineage>
</organism>
<dbReference type="InterPro" id="IPR001845">
    <property type="entry name" value="HTH_ArsR_DNA-bd_dom"/>
</dbReference>
<dbReference type="GO" id="GO:0003700">
    <property type="term" value="F:DNA-binding transcription factor activity"/>
    <property type="evidence" value="ECO:0007669"/>
    <property type="project" value="InterPro"/>
</dbReference>
<dbReference type="Gene3D" id="1.10.10.10">
    <property type="entry name" value="Winged helix-like DNA-binding domain superfamily/Winged helix DNA-binding domain"/>
    <property type="match status" value="1"/>
</dbReference>
<dbReference type="PANTHER" id="PTHR43132:SF6">
    <property type="entry name" value="HTH-TYPE TRANSCRIPTIONAL REPRESSOR CZRA"/>
    <property type="match status" value="1"/>
</dbReference>
<evidence type="ECO:0000313" key="6">
    <source>
        <dbReference type="EMBL" id="RWR54620.1"/>
    </source>
</evidence>
<protein>
    <submittedName>
        <fullName evidence="6">ArsR family transcriptional regulator</fullName>
    </submittedName>
</protein>
<dbReference type="SMART" id="SM00418">
    <property type="entry name" value="HTH_ARSR"/>
    <property type="match status" value="1"/>
</dbReference>
<evidence type="ECO:0000313" key="7">
    <source>
        <dbReference type="Proteomes" id="UP000288071"/>
    </source>
</evidence>
<reference evidence="6 7" key="1">
    <citation type="submission" date="2019-01" db="EMBL/GenBank/DDBJ databases">
        <title>Sinorhodobacter populi sp. nov. isolated from the symptomatic bark tissue of Populus euramericana canker.</title>
        <authorList>
            <person name="Xu G."/>
        </authorList>
    </citation>
    <scope>NUCLEOTIDE SEQUENCE [LARGE SCALE GENOMIC DNA]</scope>
    <source>
        <strain evidence="6 7">CGMCC 1.12963</strain>
    </source>
</reference>
<dbReference type="InterPro" id="IPR036390">
    <property type="entry name" value="WH_DNA-bd_sf"/>
</dbReference>
<dbReference type="InterPro" id="IPR011991">
    <property type="entry name" value="ArsR-like_HTH"/>
</dbReference>
<dbReference type="PROSITE" id="PS50987">
    <property type="entry name" value="HTH_ARSR_2"/>
    <property type="match status" value="1"/>
</dbReference>
<evidence type="ECO:0000256" key="4">
    <source>
        <dbReference type="SAM" id="MobiDB-lite"/>
    </source>
</evidence>